<protein>
    <submittedName>
        <fullName evidence="2">Uncharacterized protein</fullName>
    </submittedName>
</protein>
<accession>A0A392QNN8</accession>
<feature type="region of interest" description="Disordered" evidence="1">
    <location>
        <begin position="37"/>
        <end position="63"/>
    </location>
</feature>
<name>A0A392QNN8_9FABA</name>
<evidence type="ECO:0000313" key="2">
    <source>
        <dbReference type="EMBL" id="MCI24885.1"/>
    </source>
</evidence>
<evidence type="ECO:0000256" key="1">
    <source>
        <dbReference type="SAM" id="MobiDB-lite"/>
    </source>
</evidence>
<organism evidence="2 3">
    <name type="scientific">Trifolium medium</name>
    <dbReference type="NCBI Taxonomy" id="97028"/>
    <lineage>
        <taxon>Eukaryota</taxon>
        <taxon>Viridiplantae</taxon>
        <taxon>Streptophyta</taxon>
        <taxon>Embryophyta</taxon>
        <taxon>Tracheophyta</taxon>
        <taxon>Spermatophyta</taxon>
        <taxon>Magnoliopsida</taxon>
        <taxon>eudicotyledons</taxon>
        <taxon>Gunneridae</taxon>
        <taxon>Pentapetalae</taxon>
        <taxon>rosids</taxon>
        <taxon>fabids</taxon>
        <taxon>Fabales</taxon>
        <taxon>Fabaceae</taxon>
        <taxon>Papilionoideae</taxon>
        <taxon>50 kb inversion clade</taxon>
        <taxon>NPAAA clade</taxon>
        <taxon>Hologalegina</taxon>
        <taxon>IRL clade</taxon>
        <taxon>Trifolieae</taxon>
        <taxon>Trifolium</taxon>
    </lineage>
</organism>
<dbReference type="Proteomes" id="UP000265520">
    <property type="component" value="Unassembled WGS sequence"/>
</dbReference>
<proteinExistence type="predicted"/>
<evidence type="ECO:0000313" key="3">
    <source>
        <dbReference type="Proteomes" id="UP000265520"/>
    </source>
</evidence>
<reference evidence="2 3" key="1">
    <citation type="journal article" date="2018" name="Front. Plant Sci.">
        <title>Red Clover (Trifolium pratense) and Zigzag Clover (T. medium) - A Picture of Genomic Similarities and Differences.</title>
        <authorList>
            <person name="Dluhosova J."/>
            <person name="Istvanek J."/>
            <person name="Nedelnik J."/>
            <person name="Repkova J."/>
        </authorList>
    </citation>
    <scope>NUCLEOTIDE SEQUENCE [LARGE SCALE GENOMIC DNA]</scope>
    <source>
        <strain evidence="3">cv. 10/8</strain>
        <tissue evidence="2">Leaf</tissue>
    </source>
</reference>
<feature type="non-terminal residue" evidence="2">
    <location>
        <position position="63"/>
    </location>
</feature>
<dbReference type="EMBL" id="LXQA010144125">
    <property type="protein sequence ID" value="MCI24885.1"/>
    <property type="molecule type" value="Genomic_DNA"/>
</dbReference>
<dbReference type="AlphaFoldDB" id="A0A392QNN8"/>
<comment type="caution">
    <text evidence="2">The sequence shown here is derived from an EMBL/GenBank/DDBJ whole genome shotgun (WGS) entry which is preliminary data.</text>
</comment>
<keyword evidence="3" id="KW-1185">Reference proteome</keyword>
<feature type="compositionally biased region" description="Polar residues" evidence="1">
    <location>
        <begin position="46"/>
        <end position="57"/>
    </location>
</feature>
<sequence length="63" mass="7065">MAIEANVANEMVFETNAAENGKGMPEMQRLDCIYDDEPLGFEKDPSSSNQKMQSQDPLQEIDI</sequence>